<dbReference type="RefSeq" id="WP_012122548.1">
    <property type="nucleotide sequence ID" value="NC_009767.1"/>
</dbReference>
<dbReference type="eggNOG" id="COG3865">
    <property type="taxonomic scope" value="Bacteria"/>
</dbReference>
<dbReference type="Gene3D" id="3.10.180.10">
    <property type="entry name" value="2,3-Dihydroxybiphenyl 1,2-Dioxygenase, domain 1"/>
    <property type="match status" value="1"/>
</dbReference>
<dbReference type="STRING" id="383372.Rcas_4095"/>
<gene>
    <name evidence="2" type="ordered locus">Rcas_4095</name>
</gene>
<keyword evidence="2" id="KW-0808">Transferase</keyword>
<dbReference type="SUPFAM" id="SSF54593">
    <property type="entry name" value="Glyoxalase/Bleomycin resistance protein/Dihydroxybiphenyl dioxygenase"/>
    <property type="match status" value="2"/>
</dbReference>
<dbReference type="AlphaFoldDB" id="A7NRD1"/>
<dbReference type="Pfam" id="PF06983">
    <property type="entry name" value="3-dmu-9_3-mt"/>
    <property type="match status" value="2"/>
</dbReference>
<dbReference type="Gene3D" id="3.30.720.100">
    <property type="match status" value="1"/>
</dbReference>
<sequence>MSTSQKIVPHLWFDKEAVEAATFYVSSFPGSHLINATTLRDTPSGDCDVVSFELAGYAFQAISAGPFFTPNPSISFIVYLPTSAQVDTLWSRLSDGGETLMPLESYPFSARYGWVQDRFGISWQLTLSEHSSASLTIIPALLFIGDNYGKAEEALHFYTSVFNASKIGEIRRYGPDQAPDREGMILLADFVLEHQSFIMSESAFPHEFGFNGAISFMVNCETQKEIDHYWECLSAAPEAEQCGWLKDRYGVSWQIVPAVMEKMLRHGTPEQIARLTQTFLPMKKFDLDALQSAYATG</sequence>
<dbReference type="Gene3D" id="3.30.720.110">
    <property type="match status" value="1"/>
</dbReference>
<evidence type="ECO:0000259" key="1">
    <source>
        <dbReference type="Pfam" id="PF06983"/>
    </source>
</evidence>
<name>A7NRD1_ROSCS</name>
<evidence type="ECO:0000313" key="3">
    <source>
        <dbReference type="Proteomes" id="UP000000263"/>
    </source>
</evidence>
<dbReference type="KEGG" id="rca:Rcas_4095"/>
<dbReference type="GO" id="GO:0008168">
    <property type="term" value="F:methyltransferase activity"/>
    <property type="evidence" value="ECO:0007669"/>
    <property type="project" value="UniProtKB-KW"/>
</dbReference>
<feature type="domain" description="PhnB-like" evidence="1">
    <location>
        <begin position="5"/>
        <end position="126"/>
    </location>
</feature>
<dbReference type="PANTHER" id="PTHR33990">
    <property type="entry name" value="PROTEIN YJDN-RELATED"/>
    <property type="match status" value="1"/>
</dbReference>
<dbReference type="InterPro" id="IPR029068">
    <property type="entry name" value="Glyas_Bleomycin-R_OHBP_Dase"/>
</dbReference>
<dbReference type="InterPro" id="IPR028973">
    <property type="entry name" value="PhnB-like"/>
</dbReference>
<dbReference type="CDD" id="cd06588">
    <property type="entry name" value="PhnB_like"/>
    <property type="match status" value="2"/>
</dbReference>
<evidence type="ECO:0000313" key="2">
    <source>
        <dbReference type="EMBL" id="ABU60127.1"/>
    </source>
</evidence>
<dbReference type="EMBL" id="CP000804">
    <property type="protein sequence ID" value="ABU60127.1"/>
    <property type="molecule type" value="Genomic_DNA"/>
</dbReference>
<accession>A7NRD1</accession>
<dbReference type="Proteomes" id="UP000000263">
    <property type="component" value="Chromosome"/>
</dbReference>
<protein>
    <submittedName>
        <fullName evidence="2">3-demethylubiquinone-9 3-methyltransferase</fullName>
    </submittedName>
</protein>
<dbReference type="HOGENOM" id="CLU_054535_0_0_0"/>
<feature type="domain" description="PhnB-like" evidence="1">
    <location>
        <begin position="137"/>
        <end position="256"/>
    </location>
</feature>
<reference evidence="2 3" key="1">
    <citation type="submission" date="2007-08" db="EMBL/GenBank/DDBJ databases">
        <title>Complete sequence of Roseiflexus castenholzii DSM 13941.</title>
        <authorList>
            <consortium name="US DOE Joint Genome Institute"/>
            <person name="Copeland A."/>
            <person name="Lucas S."/>
            <person name="Lapidus A."/>
            <person name="Barry K."/>
            <person name="Glavina del Rio T."/>
            <person name="Dalin E."/>
            <person name="Tice H."/>
            <person name="Pitluck S."/>
            <person name="Thompson L.S."/>
            <person name="Brettin T."/>
            <person name="Bruce D."/>
            <person name="Detter J.C."/>
            <person name="Han C."/>
            <person name="Tapia R."/>
            <person name="Schmutz J."/>
            <person name="Larimer F."/>
            <person name="Land M."/>
            <person name="Hauser L."/>
            <person name="Kyrpides N."/>
            <person name="Mikhailova N."/>
            <person name="Bryant D.A."/>
            <person name="Hanada S."/>
            <person name="Tsukatani Y."/>
            <person name="Richardson P."/>
        </authorList>
    </citation>
    <scope>NUCLEOTIDE SEQUENCE [LARGE SCALE GENOMIC DNA]</scope>
    <source>
        <strain evidence="3">DSM 13941 / HLO8</strain>
    </source>
</reference>
<keyword evidence="2" id="KW-0489">Methyltransferase</keyword>
<dbReference type="GO" id="GO:0032259">
    <property type="term" value="P:methylation"/>
    <property type="evidence" value="ECO:0007669"/>
    <property type="project" value="UniProtKB-KW"/>
</dbReference>
<proteinExistence type="predicted"/>
<organism evidence="2 3">
    <name type="scientific">Roseiflexus castenholzii (strain DSM 13941 / HLO8)</name>
    <dbReference type="NCBI Taxonomy" id="383372"/>
    <lineage>
        <taxon>Bacteria</taxon>
        <taxon>Bacillati</taxon>
        <taxon>Chloroflexota</taxon>
        <taxon>Chloroflexia</taxon>
        <taxon>Chloroflexales</taxon>
        <taxon>Roseiflexineae</taxon>
        <taxon>Roseiflexaceae</taxon>
        <taxon>Roseiflexus</taxon>
    </lineage>
</organism>
<keyword evidence="3" id="KW-1185">Reference proteome</keyword>
<keyword evidence="2" id="KW-0830">Ubiquinone</keyword>